<evidence type="ECO:0000256" key="2">
    <source>
        <dbReference type="ARBA" id="ARBA00022475"/>
    </source>
</evidence>
<feature type="domain" description="G-protein coupled receptors family 1 profile" evidence="10">
    <location>
        <begin position="21"/>
        <end position="272"/>
    </location>
</feature>
<feature type="transmembrane region" description="Helical" evidence="9">
    <location>
        <begin position="6"/>
        <end position="31"/>
    </location>
</feature>
<evidence type="ECO:0000256" key="7">
    <source>
        <dbReference type="ARBA" id="ARBA00023170"/>
    </source>
</evidence>
<feature type="transmembrane region" description="Helical" evidence="9">
    <location>
        <begin position="82"/>
        <end position="103"/>
    </location>
</feature>
<sequence>MISNAVWFWSLLLLLIPSFFCLLFVLFNLLFDRTLRYALHNHAIIIILIIDLINELTIYPWMIYFYYNDGVWEGRSMIFCKIWSFIDWGLFLTHTILFAWATIERHILIFHEKWVSTRKRRFFVHYLPIIILLLYCIVYNIILDFFPPCENVLNDYANCLISCLYNTAALSTYDVIVHQMAPILTIVVFSIALLIRVIWQKRHIQQTIQWRKYRKMATQLLSISFLYPVLILPLTFSYNLLVYVVTSDVLYDFYLYTVFFSYFLLPLFPFVCTLSLPELRQKLVKVLCFRRPPRRVGIEVLNAGTKGNRQKTNP</sequence>
<evidence type="ECO:0000313" key="12">
    <source>
        <dbReference type="EMBL" id="CAF1653511.1"/>
    </source>
</evidence>
<accession>A0A815WXG5</accession>
<feature type="transmembrane region" description="Helical" evidence="9">
    <location>
        <begin position="253"/>
        <end position="276"/>
    </location>
</feature>
<comment type="caution">
    <text evidence="11">The sequence shown here is derived from an EMBL/GenBank/DDBJ whole genome shotgun (WGS) entry which is preliminary data.</text>
</comment>
<feature type="transmembrane region" description="Helical" evidence="9">
    <location>
        <begin position="123"/>
        <end position="142"/>
    </location>
</feature>
<keyword evidence="8" id="KW-0807">Transducer</keyword>
<evidence type="ECO:0000256" key="9">
    <source>
        <dbReference type="SAM" id="Phobius"/>
    </source>
</evidence>
<evidence type="ECO:0000256" key="3">
    <source>
        <dbReference type="ARBA" id="ARBA00022692"/>
    </source>
</evidence>
<evidence type="ECO:0000256" key="1">
    <source>
        <dbReference type="ARBA" id="ARBA00004651"/>
    </source>
</evidence>
<evidence type="ECO:0000313" key="11">
    <source>
        <dbReference type="EMBL" id="CAF1550010.1"/>
    </source>
</evidence>
<dbReference type="SUPFAM" id="SSF81321">
    <property type="entry name" value="Family A G protein-coupled receptor-like"/>
    <property type="match status" value="1"/>
</dbReference>
<dbReference type="AlphaFoldDB" id="A0A815WXG5"/>
<evidence type="ECO:0000256" key="6">
    <source>
        <dbReference type="ARBA" id="ARBA00023136"/>
    </source>
</evidence>
<protein>
    <recommendedName>
        <fullName evidence="10">G-protein coupled receptors family 1 profile domain-containing protein</fullName>
    </recommendedName>
</protein>
<evidence type="ECO:0000256" key="5">
    <source>
        <dbReference type="ARBA" id="ARBA00023040"/>
    </source>
</evidence>
<keyword evidence="6 9" id="KW-0472">Membrane</keyword>
<proteinExistence type="predicted"/>
<dbReference type="EMBL" id="CAJNOJ010001366">
    <property type="protein sequence ID" value="CAF1550010.1"/>
    <property type="molecule type" value="Genomic_DNA"/>
</dbReference>
<keyword evidence="13" id="KW-1185">Reference proteome</keyword>
<keyword evidence="4 9" id="KW-1133">Transmembrane helix</keyword>
<feature type="transmembrane region" description="Helical" evidence="9">
    <location>
        <begin position="220"/>
        <end position="241"/>
    </location>
</feature>
<evidence type="ECO:0000313" key="13">
    <source>
        <dbReference type="Proteomes" id="UP000663828"/>
    </source>
</evidence>
<evidence type="ECO:0000259" key="10">
    <source>
        <dbReference type="PROSITE" id="PS50262"/>
    </source>
</evidence>
<dbReference type="InterPro" id="IPR017452">
    <property type="entry name" value="GPCR_Rhodpsn_7TM"/>
</dbReference>
<keyword evidence="7" id="KW-0675">Receptor</keyword>
<feature type="transmembrane region" description="Helical" evidence="9">
    <location>
        <begin position="180"/>
        <end position="199"/>
    </location>
</feature>
<keyword evidence="2" id="KW-1003">Cell membrane</keyword>
<dbReference type="PANTHER" id="PTHR24228">
    <property type="entry name" value="B2 BRADYKININ RECEPTOR/ANGIOTENSIN II RECEPTOR"/>
    <property type="match status" value="1"/>
</dbReference>
<dbReference type="Proteomes" id="UP000663828">
    <property type="component" value="Unassembled WGS sequence"/>
</dbReference>
<dbReference type="GO" id="GO:0004930">
    <property type="term" value="F:G protein-coupled receptor activity"/>
    <property type="evidence" value="ECO:0007669"/>
    <property type="project" value="UniProtKB-KW"/>
</dbReference>
<gene>
    <name evidence="11" type="ORF">EDS130_LOCUS45939</name>
    <name evidence="12" type="ORF">XAT740_LOCUS55466</name>
</gene>
<dbReference type="EMBL" id="CAJNOR010010397">
    <property type="protein sequence ID" value="CAF1653511.1"/>
    <property type="molecule type" value="Genomic_DNA"/>
</dbReference>
<name>A0A815WXG5_ADIRI</name>
<dbReference type="GO" id="GO:0005886">
    <property type="term" value="C:plasma membrane"/>
    <property type="evidence" value="ECO:0007669"/>
    <property type="project" value="UniProtKB-SubCell"/>
</dbReference>
<organism evidence="11 14">
    <name type="scientific">Adineta ricciae</name>
    <name type="common">Rotifer</name>
    <dbReference type="NCBI Taxonomy" id="249248"/>
    <lineage>
        <taxon>Eukaryota</taxon>
        <taxon>Metazoa</taxon>
        <taxon>Spiralia</taxon>
        <taxon>Gnathifera</taxon>
        <taxon>Rotifera</taxon>
        <taxon>Eurotatoria</taxon>
        <taxon>Bdelloidea</taxon>
        <taxon>Adinetida</taxon>
        <taxon>Adinetidae</taxon>
        <taxon>Adineta</taxon>
    </lineage>
</organism>
<dbReference type="Proteomes" id="UP000663852">
    <property type="component" value="Unassembled WGS sequence"/>
</dbReference>
<evidence type="ECO:0000256" key="8">
    <source>
        <dbReference type="ARBA" id="ARBA00023224"/>
    </source>
</evidence>
<dbReference type="PROSITE" id="PS50262">
    <property type="entry name" value="G_PROTEIN_RECEP_F1_2"/>
    <property type="match status" value="1"/>
</dbReference>
<dbReference type="PANTHER" id="PTHR24228:SF59">
    <property type="entry name" value="NEUROPEPTIDE RECEPTOR 15"/>
    <property type="match status" value="1"/>
</dbReference>
<reference evidence="11" key="1">
    <citation type="submission" date="2021-02" db="EMBL/GenBank/DDBJ databases">
        <authorList>
            <person name="Nowell W R."/>
        </authorList>
    </citation>
    <scope>NUCLEOTIDE SEQUENCE</scope>
</reference>
<evidence type="ECO:0000313" key="14">
    <source>
        <dbReference type="Proteomes" id="UP000663852"/>
    </source>
</evidence>
<keyword evidence="5" id="KW-0297">G-protein coupled receptor</keyword>
<comment type="subcellular location">
    <subcellularLocation>
        <location evidence="1">Cell membrane</location>
        <topology evidence="1">Multi-pass membrane protein</topology>
    </subcellularLocation>
</comment>
<evidence type="ECO:0000256" key="4">
    <source>
        <dbReference type="ARBA" id="ARBA00022989"/>
    </source>
</evidence>
<feature type="transmembrane region" description="Helical" evidence="9">
    <location>
        <begin position="43"/>
        <end position="62"/>
    </location>
</feature>
<dbReference type="Gene3D" id="1.20.1070.10">
    <property type="entry name" value="Rhodopsin 7-helix transmembrane proteins"/>
    <property type="match status" value="1"/>
</dbReference>
<keyword evidence="3 9" id="KW-0812">Transmembrane</keyword>